<reference evidence="1 2" key="1">
    <citation type="submission" date="2023-06" db="EMBL/GenBank/DDBJ databases">
        <authorList>
            <person name="Oyuntsetseg B."/>
            <person name="Kim S.B."/>
        </authorList>
    </citation>
    <scope>NUCLEOTIDE SEQUENCE [LARGE SCALE GENOMIC DNA]</scope>
    <source>
        <strain evidence="1 2">2-2</strain>
    </source>
</reference>
<dbReference type="EMBL" id="CP127173">
    <property type="protein sequence ID" value="WIV58002.1"/>
    <property type="molecule type" value="Genomic_DNA"/>
</dbReference>
<dbReference type="Proteomes" id="UP001227101">
    <property type="component" value="Chromosome"/>
</dbReference>
<evidence type="ECO:0000313" key="1">
    <source>
        <dbReference type="EMBL" id="WIV58002.1"/>
    </source>
</evidence>
<name>A0ABY8XR55_9PSEU</name>
<sequence>MSRETTRLVDTLLATQVRISLLVHQLQDGTATTDDQRHFADGLEELLDILQSHAADVDAGIVLTPHDLLIAERHLA</sequence>
<evidence type="ECO:0000313" key="2">
    <source>
        <dbReference type="Proteomes" id="UP001227101"/>
    </source>
</evidence>
<gene>
    <name evidence="1" type="ORF">QP939_04815</name>
</gene>
<organism evidence="1 2">
    <name type="scientific">Amycolatopsis nalaikhensis</name>
    <dbReference type="NCBI Taxonomy" id="715472"/>
    <lineage>
        <taxon>Bacteria</taxon>
        <taxon>Bacillati</taxon>
        <taxon>Actinomycetota</taxon>
        <taxon>Actinomycetes</taxon>
        <taxon>Pseudonocardiales</taxon>
        <taxon>Pseudonocardiaceae</taxon>
        <taxon>Amycolatopsis</taxon>
    </lineage>
</organism>
<protein>
    <submittedName>
        <fullName evidence="1">Uncharacterized protein</fullName>
    </submittedName>
</protein>
<dbReference type="RefSeq" id="WP_285455321.1">
    <property type="nucleotide sequence ID" value="NZ_CP127173.1"/>
</dbReference>
<proteinExistence type="predicted"/>
<accession>A0ABY8XR55</accession>
<keyword evidence="2" id="KW-1185">Reference proteome</keyword>